<gene>
    <name evidence="4" type="primary">STX1B_2_3</name>
    <name evidence="4" type="ORF">O9K51_08521</name>
</gene>
<dbReference type="GO" id="GO:0000149">
    <property type="term" value="F:SNARE binding"/>
    <property type="evidence" value="ECO:0007669"/>
    <property type="project" value="TreeGrafter"/>
</dbReference>
<dbReference type="InterPro" id="IPR010989">
    <property type="entry name" value="SNARE"/>
</dbReference>
<dbReference type="Proteomes" id="UP001163105">
    <property type="component" value="Unassembled WGS sequence"/>
</dbReference>
<evidence type="ECO:0000256" key="1">
    <source>
        <dbReference type="ARBA" id="ARBA00009063"/>
    </source>
</evidence>
<evidence type="ECO:0000313" key="4">
    <source>
        <dbReference type="EMBL" id="KAJ6439113.1"/>
    </source>
</evidence>
<dbReference type="GO" id="GO:0006906">
    <property type="term" value="P:vesicle fusion"/>
    <property type="evidence" value="ECO:0007669"/>
    <property type="project" value="TreeGrafter"/>
</dbReference>
<name>A0AB34FJI9_9HYPO</name>
<dbReference type="InterPro" id="IPR000727">
    <property type="entry name" value="T_SNARE_dom"/>
</dbReference>
<comment type="similarity">
    <text evidence="1">Belongs to the syntaxin family.</text>
</comment>
<dbReference type="PANTHER" id="PTHR19957">
    <property type="entry name" value="SYNTAXIN"/>
    <property type="match status" value="1"/>
</dbReference>
<feature type="transmembrane region" description="Helical" evidence="2">
    <location>
        <begin position="269"/>
        <end position="286"/>
    </location>
</feature>
<sequence length="291" mass="32526">MSSLGLSASSIHGGFDNILKECRQIDDGIAQVMRNLEMLDALYERRLNEAHTPAASSNRSQLEDLSSKTVDLCHNLHKKAHVLSISSAAHSPGALPHLRRIDNNLKAAIQQYQQIEAKFQQRARDQLARQYRIVRPEASDDEIVTAIETKGRIFRQALMTTGTNQMVAPFALTAALDRHAALAEIEKETRDLAHLFQEVNELVIQQDKAITNVEENGERAVKSLQEGNSEMDKAIVQARSVRRKKWICVGLCGMLLSSVIYFIANFGPVLVISIVIIVVLVYIFFIRKRGA</sequence>
<comment type="caution">
    <text evidence="4">The sequence shown here is derived from an EMBL/GenBank/DDBJ whole genome shotgun (WGS) entry which is preliminary data.</text>
</comment>
<keyword evidence="2" id="KW-0472">Membrane</keyword>
<dbReference type="EMBL" id="JAQHRD010000007">
    <property type="protein sequence ID" value="KAJ6439113.1"/>
    <property type="molecule type" value="Genomic_DNA"/>
</dbReference>
<dbReference type="SMART" id="SM00397">
    <property type="entry name" value="t_SNARE"/>
    <property type="match status" value="1"/>
</dbReference>
<dbReference type="GO" id="GO:0048278">
    <property type="term" value="P:vesicle docking"/>
    <property type="evidence" value="ECO:0007669"/>
    <property type="project" value="TreeGrafter"/>
</dbReference>
<proteinExistence type="inferred from homology"/>
<dbReference type="AlphaFoldDB" id="A0AB34FJI9"/>
<evidence type="ECO:0000259" key="3">
    <source>
        <dbReference type="PROSITE" id="PS50192"/>
    </source>
</evidence>
<accession>A0AB34FJI9</accession>
<dbReference type="GO" id="GO:0005484">
    <property type="term" value="F:SNAP receptor activity"/>
    <property type="evidence" value="ECO:0007669"/>
    <property type="project" value="TreeGrafter"/>
</dbReference>
<dbReference type="Pfam" id="PF05739">
    <property type="entry name" value="SNARE"/>
    <property type="match status" value="1"/>
</dbReference>
<dbReference type="GO" id="GO:0031201">
    <property type="term" value="C:SNARE complex"/>
    <property type="evidence" value="ECO:0007669"/>
    <property type="project" value="TreeGrafter"/>
</dbReference>
<keyword evidence="5" id="KW-1185">Reference proteome</keyword>
<keyword evidence="2" id="KW-0812">Transmembrane</keyword>
<organism evidence="4 5">
    <name type="scientific">Purpureocillium lavendulum</name>
    <dbReference type="NCBI Taxonomy" id="1247861"/>
    <lineage>
        <taxon>Eukaryota</taxon>
        <taxon>Fungi</taxon>
        <taxon>Dikarya</taxon>
        <taxon>Ascomycota</taxon>
        <taxon>Pezizomycotina</taxon>
        <taxon>Sordariomycetes</taxon>
        <taxon>Hypocreomycetidae</taxon>
        <taxon>Hypocreales</taxon>
        <taxon>Ophiocordycipitaceae</taxon>
        <taxon>Purpureocillium</taxon>
    </lineage>
</organism>
<dbReference type="InterPro" id="IPR006011">
    <property type="entry name" value="Syntaxin_N"/>
</dbReference>
<feature type="transmembrane region" description="Helical" evidence="2">
    <location>
        <begin position="246"/>
        <end position="263"/>
    </location>
</feature>
<keyword evidence="2" id="KW-1133">Transmembrane helix</keyword>
<protein>
    <submittedName>
        <fullName evidence="4">Syntaxin-like protein psy1</fullName>
    </submittedName>
</protein>
<dbReference type="GO" id="GO:0006886">
    <property type="term" value="P:intracellular protein transport"/>
    <property type="evidence" value="ECO:0007669"/>
    <property type="project" value="TreeGrafter"/>
</dbReference>
<dbReference type="PROSITE" id="PS50192">
    <property type="entry name" value="T_SNARE"/>
    <property type="match status" value="1"/>
</dbReference>
<dbReference type="GO" id="GO:0005886">
    <property type="term" value="C:plasma membrane"/>
    <property type="evidence" value="ECO:0007669"/>
    <property type="project" value="TreeGrafter"/>
</dbReference>
<dbReference type="PANTHER" id="PTHR19957:SF380">
    <property type="entry name" value="SYNTAXIN FAMILY PROTEIN"/>
    <property type="match status" value="1"/>
</dbReference>
<dbReference type="SUPFAM" id="SSF47661">
    <property type="entry name" value="t-snare proteins"/>
    <property type="match status" value="1"/>
</dbReference>
<dbReference type="GO" id="GO:0006887">
    <property type="term" value="P:exocytosis"/>
    <property type="evidence" value="ECO:0007669"/>
    <property type="project" value="TreeGrafter"/>
</dbReference>
<reference evidence="4" key="1">
    <citation type="submission" date="2023-01" db="EMBL/GenBank/DDBJ databases">
        <title>The growth and conidiation of Purpureocillium lavendulum are regulated by nitrogen source and histone H3K14 acetylation.</title>
        <authorList>
            <person name="Tang P."/>
            <person name="Han J."/>
            <person name="Zhang C."/>
            <person name="Tang P."/>
            <person name="Qi F."/>
            <person name="Zhang K."/>
            <person name="Liang L."/>
        </authorList>
    </citation>
    <scope>NUCLEOTIDE SEQUENCE</scope>
    <source>
        <strain evidence="4">YMF1.00683</strain>
    </source>
</reference>
<evidence type="ECO:0000256" key="2">
    <source>
        <dbReference type="SAM" id="Phobius"/>
    </source>
</evidence>
<feature type="domain" description="T-SNARE coiled-coil homology" evidence="3">
    <location>
        <begin position="172"/>
        <end position="234"/>
    </location>
</feature>
<dbReference type="GO" id="GO:0012505">
    <property type="term" value="C:endomembrane system"/>
    <property type="evidence" value="ECO:0007669"/>
    <property type="project" value="TreeGrafter"/>
</dbReference>
<dbReference type="Pfam" id="PF00804">
    <property type="entry name" value="Syntaxin"/>
    <property type="match status" value="1"/>
</dbReference>
<dbReference type="InterPro" id="IPR045242">
    <property type="entry name" value="Syntaxin"/>
</dbReference>
<dbReference type="Gene3D" id="1.20.58.70">
    <property type="match status" value="1"/>
</dbReference>
<evidence type="ECO:0000313" key="5">
    <source>
        <dbReference type="Proteomes" id="UP001163105"/>
    </source>
</evidence>